<feature type="region of interest" description="Disordered" evidence="1">
    <location>
        <begin position="99"/>
        <end position="190"/>
    </location>
</feature>
<dbReference type="Proteomes" id="UP000238479">
    <property type="component" value="Chromosome 1"/>
</dbReference>
<feature type="region of interest" description="Disordered" evidence="1">
    <location>
        <begin position="264"/>
        <end position="283"/>
    </location>
</feature>
<feature type="compositionally biased region" description="Basic and acidic residues" evidence="1">
    <location>
        <begin position="264"/>
        <end position="273"/>
    </location>
</feature>
<gene>
    <name evidence="2" type="ORF">RchiOBHm_Chr1g0375251</name>
</gene>
<sequence length="294" mass="33443">MDDEEMMEFVKEAFEGEEIDMDYEFDAPRFYDFTTLETDWEAEVAEDWFRYAGSYPSSPFIVRLLNWHKGNSLEETTDTSAEFKDVECIKCASIESKNSMEAEGSSIEDDSNGGVKCSNKMDQDTLKAKTKSSVKSPSISRSSTLMKPTASQLAKAKQRRHEVRQSHSNRLSRRLEKKLGKVAENSPSSPLFDSVATKRQKLEAGYVRKVSQLTHQPLWLHKSPKKVGTAVTSPNGRPKVTIPREPNLETAQRAQRRRYKTIAKDGEQAKIIKEPPWTLPKKSTPQAKEFQVFI</sequence>
<evidence type="ECO:0000256" key="1">
    <source>
        <dbReference type="SAM" id="MobiDB-lite"/>
    </source>
</evidence>
<dbReference type="AlphaFoldDB" id="A0A2P6SML5"/>
<name>A0A2P6SML5_ROSCH</name>
<dbReference type="PANTHER" id="PTHR14326">
    <property type="entry name" value="TARGETING PROTEIN FOR XKLP2"/>
    <property type="match status" value="1"/>
</dbReference>
<dbReference type="GO" id="GO:0005880">
    <property type="term" value="C:nuclear microtubule"/>
    <property type="evidence" value="ECO:0007669"/>
    <property type="project" value="TreeGrafter"/>
</dbReference>
<reference evidence="2 3" key="1">
    <citation type="journal article" date="2018" name="Nat. Genet.">
        <title>The Rosa genome provides new insights in the design of modern roses.</title>
        <authorList>
            <person name="Bendahmane M."/>
        </authorList>
    </citation>
    <scope>NUCLEOTIDE SEQUENCE [LARGE SCALE GENOMIC DNA]</scope>
    <source>
        <strain evidence="3">cv. Old Blush</strain>
    </source>
</reference>
<protein>
    <submittedName>
        <fullName evidence="2">Putative TPX2 central domain-containing protein</fullName>
    </submittedName>
</protein>
<dbReference type="GO" id="GO:0008017">
    <property type="term" value="F:microtubule binding"/>
    <property type="evidence" value="ECO:0007669"/>
    <property type="project" value="TreeGrafter"/>
</dbReference>
<dbReference type="Gramene" id="PRQ59899">
    <property type="protein sequence ID" value="PRQ59899"/>
    <property type="gene ID" value="RchiOBHm_Chr1g0375251"/>
</dbReference>
<dbReference type="GO" id="GO:0060236">
    <property type="term" value="P:regulation of mitotic spindle organization"/>
    <property type="evidence" value="ECO:0007669"/>
    <property type="project" value="InterPro"/>
</dbReference>
<accession>A0A2P6SML5</accession>
<proteinExistence type="predicted"/>
<organism evidence="2 3">
    <name type="scientific">Rosa chinensis</name>
    <name type="common">China rose</name>
    <dbReference type="NCBI Taxonomy" id="74649"/>
    <lineage>
        <taxon>Eukaryota</taxon>
        <taxon>Viridiplantae</taxon>
        <taxon>Streptophyta</taxon>
        <taxon>Embryophyta</taxon>
        <taxon>Tracheophyta</taxon>
        <taxon>Spermatophyta</taxon>
        <taxon>Magnoliopsida</taxon>
        <taxon>eudicotyledons</taxon>
        <taxon>Gunneridae</taxon>
        <taxon>Pentapetalae</taxon>
        <taxon>rosids</taxon>
        <taxon>fabids</taxon>
        <taxon>Rosales</taxon>
        <taxon>Rosaceae</taxon>
        <taxon>Rosoideae</taxon>
        <taxon>Rosoideae incertae sedis</taxon>
        <taxon>Rosa</taxon>
    </lineage>
</organism>
<dbReference type="EMBL" id="PDCK01000039">
    <property type="protein sequence ID" value="PRQ59899.1"/>
    <property type="molecule type" value="Genomic_DNA"/>
</dbReference>
<dbReference type="GO" id="GO:0005819">
    <property type="term" value="C:spindle"/>
    <property type="evidence" value="ECO:0007669"/>
    <property type="project" value="InterPro"/>
</dbReference>
<comment type="caution">
    <text evidence="2">The sequence shown here is derived from an EMBL/GenBank/DDBJ whole genome shotgun (WGS) entry which is preliminary data.</text>
</comment>
<feature type="compositionally biased region" description="Low complexity" evidence="1">
    <location>
        <begin position="131"/>
        <end position="143"/>
    </location>
</feature>
<evidence type="ECO:0000313" key="3">
    <source>
        <dbReference type="Proteomes" id="UP000238479"/>
    </source>
</evidence>
<dbReference type="InterPro" id="IPR009675">
    <property type="entry name" value="TPX2_fam"/>
</dbReference>
<dbReference type="STRING" id="74649.A0A2P6SML5"/>
<dbReference type="GO" id="GO:0030295">
    <property type="term" value="F:protein kinase activator activity"/>
    <property type="evidence" value="ECO:0007669"/>
    <property type="project" value="TreeGrafter"/>
</dbReference>
<keyword evidence="3" id="KW-1185">Reference proteome</keyword>
<dbReference type="GO" id="GO:0090307">
    <property type="term" value="P:mitotic spindle assembly"/>
    <property type="evidence" value="ECO:0007669"/>
    <property type="project" value="TreeGrafter"/>
</dbReference>
<evidence type="ECO:0000313" key="2">
    <source>
        <dbReference type="EMBL" id="PRQ59899.1"/>
    </source>
</evidence>
<dbReference type="OMA" id="INCQVYE"/>
<dbReference type="PANTHER" id="PTHR14326:SF55">
    <property type="entry name" value="CELL CYCLE REGULATED MICROTUBULE ASSOCIATED PROTEIN"/>
    <property type="match status" value="1"/>
</dbReference>